<dbReference type="SMART" id="SM00355">
    <property type="entry name" value="ZnF_C2H2"/>
    <property type="match status" value="5"/>
</dbReference>
<sequence length="288" mass="33211">MDSSLSIIKENMIDLDDFKIDYFNFDYINSVSIVEVKANPCYNYEEEIADTKEPKEFINLTNCVIDVPIDVTSHSSAEDNMVTPIDDFIHVADETEKYDSLFDAPKSPINDSYNENTCVDLQVEESFTNTQNTENCMVVDIPTPADVDKTLFKCDKCDFNTKQESSLEKHMLIHSNERPFVCEVCNCGFKQRYGLKRHMRIHTGETPYKCKECDSSFKQNEALKRHMRIHTGEKPFKCPHCDYSATQKKNLELHEKSHGGEKLFKCKECHFTTLVSSRLTAHMKKHTG</sequence>
<comment type="caution">
    <text evidence="7">The sequence shown here is derived from an EMBL/GenBank/DDBJ whole genome shotgun (WGS) entry which is preliminary data.</text>
</comment>
<evidence type="ECO:0000313" key="8">
    <source>
        <dbReference type="Proteomes" id="UP000801492"/>
    </source>
</evidence>
<gene>
    <name evidence="7" type="ORF">ILUMI_08547</name>
</gene>
<keyword evidence="1" id="KW-0479">Metal-binding</keyword>
<keyword evidence="3 5" id="KW-0863">Zinc-finger</keyword>
<evidence type="ECO:0000256" key="4">
    <source>
        <dbReference type="ARBA" id="ARBA00022833"/>
    </source>
</evidence>
<dbReference type="InterPro" id="IPR013087">
    <property type="entry name" value="Znf_C2H2_type"/>
</dbReference>
<dbReference type="GO" id="GO:0005634">
    <property type="term" value="C:nucleus"/>
    <property type="evidence" value="ECO:0007669"/>
    <property type="project" value="TreeGrafter"/>
</dbReference>
<keyword evidence="4" id="KW-0862">Zinc</keyword>
<proteinExistence type="predicted"/>
<keyword evidence="2" id="KW-0677">Repeat</keyword>
<evidence type="ECO:0000256" key="1">
    <source>
        <dbReference type="ARBA" id="ARBA00022723"/>
    </source>
</evidence>
<dbReference type="InterPro" id="IPR036236">
    <property type="entry name" value="Znf_C2H2_sf"/>
</dbReference>
<feature type="domain" description="C2H2-type" evidence="6">
    <location>
        <begin position="180"/>
        <end position="207"/>
    </location>
</feature>
<keyword evidence="8" id="KW-1185">Reference proteome</keyword>
<dbReference type="Gene3D" id="3.30.160.60">
    <property type="entry name" value="Classic Zinc Finger"/>
    <property type="match status" value="5"/>
</dbReference>
<dbReference type="OrthoDB" id="6077919at2759"/>
<dbReference type="PANTHER" id="PTHR16515:SF58">
    <property type="entry name" value="ZINC FINGER PROTEIN 22"/>
    <property type="match status" value="1"/>
</dbReference>
<evidence type="ECO:0000256" key="2">
    <source>
        <dbReference type="ARBA" id="ARBA00022737"/>
    </source>
</evidence>
<reference evidence="7" key="1">
    <citation type="submission" date="2019-08" db="EMBL/GenBank/DDBJ databases">
        <title>The genome of the North American firefly Photinus pyralis.</title>
        <authorList>
            <consortium name="Photinus pyralis genome working group"/>
            <person name="Fallon T.R."/>
            <person name="Sander Lower S.E."/>
            <person name="Weng J.-K."/>
        </authorList>
    </citation>
    <scope>NUCLEOTIDE SEQUENCE</scope>
    <source>
        <strain evidence="7">TRF0915ILg1</strain>
        <tissue evidence="7">Whole body</tissue>
    </source>
</reference>
<evidence type="ECO:0000256" key="5">
    <source>
        <dbReference type="PROSITE-ProRule" id="PRU00042"/>
    </source>
</evidence>
<dbReference type="SUPFAM" id="SSF57667">
    <property type="entry name" value="beta-beta-alpha zinc fingers"/>
    <property type="match status" value="3"/>
</dbReference>
<dbReference type="PROSITE" id="PS50157">
    <property type="entry name" value="ZINC_FINGER_C2H2_2"/>
    <property type="match status" value="5"/>
</dbReference>
<evidence type="ECO:0000313" key="7">
    <source>
        <dbReference type="EMBL" id="KAF2897635.1"/>
    </source>
</evidence>
<dbReference type="FunFam" id="3.30.160.60:FF:000303">
    <property type="entry name" value="Zinc finger protein 41"/>
    <property type="match status" value="1"/>
</dbReference>
<organism evidence="7 8">
    <name type="scientific">Ignelater luminosus</name>
    <name type="common">Cucubano</name>
    <name type="synonym">Pyrophorus luminosus</name>
    <dbReference type="NCBI Taxonomy" id="2038154"/>
    <lineage>
        <taxon>Eukaryota</taxon>
        <taxon>Metazoa</taxon>
        <taxon>Ecdysozoa</taxon>
        <taxon>Arthropoda</taxon>
        <taxon>Hexapoda</taxon>
        <taxon>Insecta</taxon>
        <taxon>Pterygota</taxon>
        <taxon>Neoptera</taxon>
        <taxon>Endopterygota</taxon>
        <taxon>Coleoptera</taxon>
        <taxon>Polyphaga</taxon>
        <taxon>Elateriformia</taxon>
        <taxon>Elateroidea</taxon>
        <taxon>Elateridae</taxon>
        <taxon>Agrypninae</taxon>
        <taxon>Pyrophorini</taxon>
        <taxon>Ignelater</taxon>
    </lineage>
</organism>
<feature type="domain" description="C2H2-type" evidence="6">
    <location>
        <begin position="236"/>
        <end position="263"/>
    </location>
</feature>
<accession>A0A8K0D1G1</accession>
<protein>
    <recommendedName>
        <fullName evidence="6">C2H2-type domain-containing protein</fullName>
    </recommendedName>
</protein>
<dbReference type="PROSITE" id="PS00028">
    <property type="entry name" value="ZINC_FINGER_C2H2_1"/>
    <property type="match status" value="2"/>
</dbReference>
<dbReference type="PANTHER" id="PTHR16515">
    <property type="entry name" value="PR DOMAIN ZINC FINGER PROTEIN"/>
    <property type="match status" value="1"/>
</dbReference>
<dbReference type="GO" id="GO:0005694">
    <property type="term" value="C:chromosome"/>
    <property type="evidence" value="ECO:0007669"/>
    <property type="project" value="UniProtKB-ARBA"/>
</dbReference>
<dbReference type="EMBL" id="VTPC01004000">
    <property type="protein sequence ID" value="KAF2897635.1"/>
    <property type="molecule type" value="Genomic_DNA"/>
</dbReference>
<feature type="domain" description="C2H2-type" evidence="6">
    <location>
        <begin position="152"/>
        <end position="179"/>
    </location>
</feature>
<dbReference type="InterPro" id="IPR050331">
    <property type="entry name" value="Zinc_finger"/>
</dbReference>
<dbReference type="AlphaFoldDB" id="A0A8K0D1G1"/>
<dbReference type="Proteomes" id="UP000801492">
    <property type="component" value="Unassembled WGS sequence"/>
</dbReference>
<dbReference type="GO" id="GO:0008270">
    <property type="term" value="F:zinc ion binding"/>
    <property type="evidence" value="ECO:0007669"/>
    <property type="project" value="UniProtKB-KW"/>
</dbReference>
<dbReference type="FunFam" id="3.30.160.60:FF:002343">
    <property type="entry name" value="Zinc finger protein 33A"/>
    <property type="match status" value="1"/>
</dbReference>
<dbReference type="GO" id="GO:0045893">
    <property type="term" value="P:positive regulation of DNA-templated transcription"/>
    <property type="evidence" value="ECO:0007669"/>
    <property type="project" value="UniProtKB-ARBA"/>
</dbReference>
<evidence type="ECO:0000256" key="3">
    <source>
        <dbReference type="ARBA" id="ARBA00022771"/>
    </source>
</evidence>
<name>A0A8K0D1G1_IGNLU</name>
<evidence type="ECO:0000259" key="6">
    <source>
        <dbReference type="PROSITE" id="PS50157"/>
    </source>
</evidence>
<feature type="domain" description="C2H2-type" evidence="6">
    <location>
        <begin position="264"/>
        <end position="288"/>
    </location>
</feature>
<feature type="domain" description="C2H2-type" evidence="6">
    <location>
        <begin position="208"/>
        <end position="235"/>
    </location>
</feature>
<dbReference type="GO" id="GO:1990837">
    <property type="term" value="F:sequence-specific double-stranded DNA binding"/>
    <property type="evidence" value="ECO:0007669"/>
    <property type="project" value="UniProtKB-ARBA"/>
</dbReference>
<dbReference type="Pfam" id="PF13465">
    <property type="entry name" value="zf-H2C2_2"/>
    <property type="match status" value="2"/>
</dbReference>
<dbReference type="Pfam" id="PF00096">
    <property type="entry name" value="zf-C2H2"/>
    <property type="match status" value="1"/>
</dbReference>
<dbReference type="FunFam" id="3.30.160.60:FF:001732">
    <property type="entry name" value="Zgc:162936"/>
    <property type="match status" value="1"/>
</dbReference>